<reference evidence="2" key="1">
    <citation type="journal article" date="2021" name="PeerJ">
        <title>Extensive microbial diversity within the chicken gut microbiome revealed by metagenomics and culture.</title>
        <authorList>
            <person name="Gilroy R."/>
            <person name="Ravi A."/>
            <person name="Getino M."/>
            <person name="Pursley I."/>
            <person name="Horton D.L."/>
            <person name="Alikhan N.F."/>
            <person name="Baker D."/>
            <person name="Gharbi K."/>
            <person name="Hall N."/>
            <person name="Watson M."/>
            <person name="Adriaenssens E.M."/>
            <person name="Foster-Nyarko E."/>
            <person name="Jarju S."/>
            <person name="Secka A."/>
            <person name="Antonio M."/>
            <person name="Oren A."/>
            <person name="Chaudhuri R.R."/>
            <person name="La Ragione R."/>
            <person name="Hildebrand F."/>
            <person name="Pallen M.J."/>
        </authorList>
    </citation>
    <scope>NUCLEOTIDE SEQUENCE</scope>
    <source>
        <strain evidence="2">ChiGjej4B4-12881</strain>
    </source>
</reference>
<feature type="transmembrane region" description="Helical" evidence="1">
    <location>
        <begin position="48"/>
        <end position="77"/>
    </location>
</feature>
<evidence type="ECO:0000256" key="1">
    <source>
        <dbReference type="SAM" id="Phobius"/>
    </source>
</evidence>
<feature type="transmembrane region" description="Helical" evidence="1">
    <location>
        <begin position="107"/>
        <end position="131"/>
    </location>
</feature>
<dbReference type="InterPro" id="IPR010898">
    <property type="entry name" value="Hpre_diP_synth_I"/>
</dbReference>
<comment type="caution">
    <text evidence="2">The sequence shown here is derived from an EMBL/GenBank/DDBJ whole genome shotgun (WGS) entry which is preliminary data.</text>
</comment>
<protein>
    <submittedName>
        <fullName evidence="2">Gx transporter family protein</fullName>
    </submittedName>
</protein>
<accession>A0A9D1W4X1</accession>
<dbReference type="Pfam" id="PF07456">
    <property type="entry name" value="Hpre_diP_synt_I"/>
    <property type="match status" value="1"/>
</dbReference>
<dbReference type="Gene3D" id="1.10.1760.20">
    <property type="match status" value="1"/>
</dbReference>
<evidence type="ECO:0000313" key="2">
    <source>
        <dbReference type="EMBL" id="HIX52362.1"/>
    </source>
</evidence>
<reference evidence="2" key="2">
    <citation type="submission" date="2021-04" db="EMBL/GenBank/DDBJ databases">
        <authorList>
            <person name="Gilroy R."/>
        </authorList>
    </citation>
    <scope>NUCLEOTIDE SEQUENCE</scope>
    <source>
        <strain evidence="2">ChiGjej4B4-12881</strain>
    </source>
</reference>
<organism evidence="2 3">
    <name type="scientific">Candidatus Lachnoclostridium stercoripullorum</name>
    <dbReference type="NCBI Taxonomy" id="2838635"/>
    <lineage>
        <taxon>Bacteria</taxon>
        <taxon>Bacillati</taxon>
        <taxon>Bacillota</taxon>
        <taxon>Clostridia</taxon>
        <taxon>Lachnospirales</taxon>
        <taxon>Lachnospiraceae</taxon>
    </lineage>
</organism>
<feature type="transmembrane region" description="Helical" evidence="1">
    <location>
        <begin position="137"/>
        <end position="162"/>
    </location>
</feature>
<dbReference type="AlphaFoldDB" id="A0A9D1W4X1"/>
<keyword evidence="1" id="KW-0472">Membrane</keyword>
<sequence length="173" mass="18142">MSTREGKSAARTAKYGMLIALAFLFSYIEAMIPIPFPVPGIKLGLANLVTIVGLYTVGIPGTAAIAVVRVVLVGFTFGNLFSMWYGLSGCILSLICMSLLRRWGRLGILGVSAAGGVAHNLGQLCMAAFLVENGAVFVYFPVLMAAGTAAGALIGLLGGLIVERLGNVYRREN</sequence>
<feature type="transmembrane region" description="Helical" evidence="1">
    <location>
        <begin position="83"/>
        <end position="100"/>
    </location>
</feature>
<keyword evidence="1" id="KW-0812">Transmembrane</keyword>
<name>A0A9D1W4X1_9FIRM</name>
<dbReference type="InterPro" id="IPR014535">
    <property type="entry name" value="Hpre_diP_synt_I"/>
</dbReference>
<proteinExistence type="predicted"/>
<dbReference type="Proteomes" id="UP000886780">
    <property type="component" value="Unassembled WGS sequence"/>
</dbReference>
<gene>
    <name evidence="2" type="ORF">IAA28_06120</name>
</gene>
<dbReference type="EMBL" id="DXEU01000108">
    <property type="protein sequence ID" value="HIX52362.1"/>
    <property type="molecule type" value="Genomic_DNA"/>
</dbReference>
<keyword evidence="1" id="KW-1133">Transmembrane helix</keyword>
<dbReference type="PIRSF" id="PIRSF027391">
    <property type="entry name" value="Hpre_diP_synt_I"/>
    <property type="match status" value="1"/>
</dbReference>
<feature type="transmembrane region" description="Helical" evidence="1">
    <location>
        <begin position="15"/>
        <end position="36"/>
    </location>
</feature>
<evidence type="ECO:0000313" key="3">
    <source>
        <dbReference type="Proteomes" id="UP000886780"/>
    </source>
</evidence>